<keyword evidence="3" id="KW-1185">Reference proteome</keyword>
<feature type="signal peptide" evidence="1">
    <location>
        <begin position="1"/>
        <end position="21"/>
    </location>
</feature>
<reference evidence="2 3" key="1">
    <citation type="submission" date="2024-04" db="EMBL/GenBank/DDBJ databases">
        <title>Novel genus in family Flammeovirgaceae.</title>
        <authorList>
            <person name="Nguyen T.H."/>
            <person name="Vuong T.Q."/>
            <person name="Le H."/>
            <person name="Kim S.-G."/>
        </authorList>
    </citation>
    <scope>NUCLEOTIDE SEQUENCE [LARGE SCALE GENOMIC DNA]</scope>
    <source>
        <strain evidence="2 3">JCM 23209</strain>
    </source>
</reference>
<accession>A0AAW9S8L7</accession>
<evidence type="ECO:0008006" key="4">
    <source>
        <dbReference type="Google" id="ProtNLM"/>
    </source>
</evidence>
<evidence type="ECO:0000313" key="2">
    <source>
        <dbReference type="EMBL" id="MEN7549361.1"/>
    </source>
</evidence>
<gene>
    <name evidence="2" type="ORF">AAG747_15665</name>
</gene>
<dbReference type="Proteomes" id="UP001403385">
    <property type="component" value="Unassembled WGS sequence"/>
</dbReference>
<feature type="chain" id="PRO_5043364947" description="VWA domain-containing protein" evidence="1">
    <location>
        <begin position="22"/>
        <end position="400"/>
    </location>
</feature>
<evidence type="ECO:0000256" key="1">
    <source>
        <dbReference type="SAM" id="SignalP"/>
    </source>
</evidence>
<comment type="caution">
    <text evidence="2">The sequence shown here is derived from an EMBL/GenBank/DDBJ whole genome shotgun (WGS) entry which is preliminary data.</text>
</comment>
<protein>
    <recommendedName>
        <fullName evidence="4">VWA domain-containing protein</fullName>
    </recommendedName>
</protein>
<sequence length="400" mass="45699">MKGIWVLICTFFLGITSIVSAQPEDEVVRVFENAPEHQVVKYLVNSQHEKRVHLWMHFAKSAILTPEELAKIQNGKVYAIDLVYTDFPKGKNFDQLNQSRLADLLNLRQDLFSDSTVTWNVFKQTGCATQEEAERYFHGLVIHFEKPKVWEVVTTKGPAQLKLHPDDLEAREQKRRDYLDKLLQKLMKTNLGMDIGTDSSTLDIFERNAKSWKNVVIVSDWTGSMYPYTLQVLKWQVKENAHHRIAGYVFFNDGDLKTTDEKLIGNTGGLYVAESTRPDRVLATMKEVKKNGDGGDLQENDIEALLFAKKQFEEADEFILIADNKSRVRDMALLQSFDKPVRIVLSRVDQEALTAINPQYISLAILTNGSIHTHSLDFTNIELLKDYLSENIASSPLESF</sequence>
<dbReference type="EMBL" id="JBDKWZ010000008">
    <property type="protein sequence ID" value="MEN7549361.1"/>
    <property type="molecule type" value="Genomic_DNA"/>
</dbReference>
<keyword evidence="1" id="KW-0732">Signal</keyword>
<dbReference type="AlphaFoldDB" id="A0AAW9S8L7"/>
<name>A0AAW9S8L7_9BACT</name>
<organism evidence="2 3">
    <name type="scientific">Rapidithrix thailandica</name>
    <dbReference type="NCBI Taxonomy" id="413964"/>
    <lineage>
        <taxon>Bacteria</taxon>
        <taxon>Pseudomonadati</taxon>
        <taxon>Bacteroidota</taxon>
        <taxon>Cytophagia</taxon>
        <taxon>Cytophagales</taxon>
        <taxon>Flammeovirgaceae</taxon>
        <taxon>Rapidithrix</taxon>
    </lineage>
</organism>
<evidence type="ECO:0000313" key="3">
    <source>
        <dbReference type="Proteomes" id="UP001403385"/>
    </source>
</evidence>
<proteinExistence type="predicted"/>
<dbReference type="RefSeq" id="WP_346822137.1">
    <property type="nucleotide sequence ID" value="NZ_JBDKWZ010000008.1"/>
</dbReference>